<dbReference type="InterPro" id="IPR049557">
    <property type="entry name" value="Transketolase_CS"/>
</dbReference>
<feature type="binding site" evidence="12">
    <location>
        <position position="36"/>
    </location>
    <ligand>
        <name>substrate</name>
    </ligand>
</feature>
<evidence type="ECO:0000256" key="12">
    <source>
        <dbReference type="PIRSR" id="PIRSR605478-2"/>
    </source>
</evidence>
<dbReference type="GO" id="GO:0000287">
    <property type="term" value="F:magnesium ion binding"/>
    <property type="evidence" value="ECO:0007669"/>
    <property type="project" value="UniProtKB-ARBA"/>
</dbReference>
<feature type="binding site" evidence="14">
    <location>
        <position position="200"/>
    </location>
    <ligand>
        <name>Mg(2+)</name>
        <dbReference type="ChEBI" id="CHEBI:18420"/>
    </ligand>
</feature>
<dbReference type="AlphaFoldDB" id="A0A8J3BI54"/>
<feature type="binding site" evidence="12">
    <location>
        <position position="500"/>
    </location>
    <ligand>
        <name>substrate</name>
    </ligand>
</feature>
<evidence type="ECO:0000313" key="18">
    <source>
        <dbReference type="EMBL" id="GGK23923.1"/>
    </source>
</evidence>
<dbReference type="InterPro" id="IPR020826">
    <property type="entry name" value="Transketolase_BS"/>
</dbReference>
<gene>
    <name evidence="18" type="primary">tktA</name>
    <name evidence="18" type="ORF">GCM10010124_15560</name>
</gene>
<evidence type="ECO:0000256" key="15">
    <source>
        <dbReference type="PIRSR" id="PIRSR605478-5"/>
    </source>
</evidence>
<evidence type="ECO:0000256" key="1">
    <source>
        <dbReference type="ARBA" id="ARBA00007131"/>
    </source>
</evidence>
<dbReference type="PANTHER" id="PTHR43522">
    <property type="entry name" value="TRANSKETOLASE"/>
    <property type="match status" value="1"/>
</dbReference>
<feature type="site" description="Important for catalytic activity" evidence="15">
    <location>
        <position position="284"/>
    </location>
</feature>
<feature type="active site" description="Proton donor" evidence="11">
    <location>
        <position position="442"/>
    </location>
</feature>
<evidence type="ECO:0000259" key="17">
    <source>
        <dbReference type="SMART" id="SM00861"/>
    </source>
</evidence>
<dbReference type="FunFam" id="3.40.50.970:FF:000003">
    <property type="entry name" value="Transketolase"/>
    <property type="match status" value="1"/>
</dbReference>
<keyword evidence="8 13" id="KW-0786">Thiamine pyrophosphate</keyword>
<name>A0A8J3BI54_9ACTN</name>
<feature type="binding site" evidence="13">
    <location>
        <position position="284"/>
    </location>
    <ligand>
        <name>thiamine diphosphate</name>
        <dbReference type="ChEBI" id="CHEBI:58937"/>
    </ligand>
</feature>
<dbReference type="Pfam" id="PF00456">
    <property type="entry name" value="Transketolase_N"/>
    <property type="match status" value="1"/>
</dbReference>
<feature type="binding site" evidence="14">
    <location>
        <position position="198"/>
    </location>
    <ligand>
        <name>Mg(2+)</name>
        <dbReference type="ChEBI" id="CHEBI:18420"/>
    </ligand>
</feature>
<organism evidence="18 19">
    <name type="scientific">Pilimelia terevasa</name>
    <dbReference type="NCBI Taxonomy" id="53372"/>
    <lineage>
        <taxon>Bacteria</taxon>
        <taxon>Bacillati</taxon>
        <taxon>Actinomycetota</taxon>
        <taxon>Actinomycetes</taxon>
        <taxon>Micromonosporales</taxon>
        <taxon>Micromonosporaceae</taxon>
        <taxon>Pilimelia</taxon>
    </lineage>
</organism>
<keyword evidence="19" id="KW-1185">Reference proteome</keyword>
<dbReference type="GO" id="GO:0004802">
    <property type="term" value="F:transketolase activity"/>
    <property type="evidence" value="ECO:0007669"/>
    <property type="project" value="UniProtKB-UniRule"/>
</dbReference>
<comment type="similarity">
    <text evidence="1">Belongs to the transketolase family.</text>
</comment>
<dbReference type="GO" id="GO:0006098">
    <property type="term" value="P:pentose-phosphate shunt"/>
    <property type="evidence" value="ECO:0007669"/>
    <property type="project" value="TreeGrafter"/>
</dbReference>
<feature type="binding site" evidence="13">
    <location>
        <position position="76"/>
    </location>
    <ligand>
        <name>thiamine diphosphate</name>
        <dbReference type="ChEBI" id="CHEBI:58937"/>
    </ligand>
</feature>
<evidence type="ECO:0000256" key="5">
    <source>
        <dbReference type="ARBA" id="ARBA00022679"/>
    </source>
</evidence>
<feature type="domain" description="Transketolase-like pyrimidine-binding" evidence="17">
    <location>
        <begin position="376"/>
        <end position="556"/>
    </location>
</feature>
<evidence type="ECO:0000256" key="11">
    <source>
        <dbReference type="PIRSR" id="PIRSR605478-1"/>
    </source>
</evidence>
<dbReference type="CDD" id="cd02012">
    <property type="entry name" value="TPP_TK"/>
    <property type="match status" value="1"/>
</dbReference>
<evidence type="ECO:0000256" key="2">
    <source>
        <dbReference type="ARBA" id="ARBA00011738"/>
    </source>
</evidence>
<comment type="caution">
    <text evidence="18">The sequence shown here is derived from an EMBL/GenBank/DDBJ whole genome shotgun (WGS) entry which is preliminary data.</text>
</comment>
<feature type="binding site" evidence="12">
    <location>
        <position position="406"/>
    </location>
    <ligand>
        <name>substrate</name>
    </ligand>
</feature>
<feature type="binding site" evidence="12">
    <location>
        <position position="504"/>
    </location>
    <ligand>
        <name>substrate</name>
    </ligand>
</feature>
<comment type="catalytic activity">
    <reaction evidence="9">
        <text>D-sedoheptulose 7-phosphate + D-glyceraldehyde 3-phosphate = aldehydo-D-ribose 5-phosphate + D-xylulose 5-phosphate</text>
        <dbReference type="Rhea" id="RHEA:10508"/>
        <dbReference type="ChEBI" id="CHEBI:57483"/>
        <dbReference type="ChEBI" id="CHEBI:57737"/>
        <dbReference type="ChEBI" id="CHEBI:58273"/>
        <dbReference type="ChEBI" id="CHEBI:59776"/>
        <dbReference type="EC" id="2.2.1.1"/>
    </reaction>
</comment>
<keyword evidence="5" id="KW-0808">Transferase</keyword>
<evidence type="ECO:0000256" key="7">
    <source>
        <dbReference type="ARBA" id="ARBA00022842"/>
    </source>
</evidence>
<protein>
    <recommendedName>
        <fullName evidence="4 10">Transketolase</fullName>
        <ecNumber evidence="3 10">2.2.1.1</ecNumber>
    </recommendedName>
</protein>
<keyword evidence="7 14" id="KW-0460">Magnesium</keyword>
<dbReference type="Gene3D" id="3.40.50.920">
    <property type="match status" value="1"/>
</dbReference>
<dbReference type="Pfam" id="PF02779">
    <property type="entry name" value="Transket_pyr"/>
    <property type="match status" value="1"/>
</dbReference>
<dbReference type="InterPro" id="IPR029061">
    <property type="entry name" value="THDP-binding"/>
</dbReference>
<feature type="site" description="Important for catalytic activity" evidence="15">
    <location>
        <position position="36"/>
    </location>
</feature>
<feature type="binding site" evidence="12">
    <location>
        <position position="379"/>
    </location>
    <ligand>
        <name>substrate</name>
    </ligand>
</feature>
<feature type="region of interest" description="Disordered" evidence="16">
    <location>
        <begin position="104"/>
        <end position="126"/>
    </location>
</feature>
<feature type="binding site" evidence="12">
    <location>
        <position position="492"/>
    </location>
    <ligand>
        <name>substrate</name>
    </ligand>
</feature>
<accession>A0A8J3BI54</accession>
<dbReference type="FunFam" id="3.40.50.970:FF:000004">
    <property type="entry name" value="Transketolase"/>
    <property type="match status" value="1"/>
</dbReference>
<dbReference type="CDD" id="cd07033">
    <property type="entry name" value="TPP_PYR_DXS_TK_like"/>
    <property type="match status" value="1"/>
</dbReference>
<dbReference type="Proteomes" id="UP000662200">
    <property type="component" value="Unassembled WGS sequence"/>
</dbReference>
<dbReference type="InterPro" id="IPR033247">
    <property type="entry name" value="Transketolase_fam"/>
</dbReference>
<dbReference type="SUPFAM" id="SSF52518">
    <property type="entry name" value="Thiamin diphosphate-binding fold (THDP-binding)"/>
    <property type="match status" value="2"/>
</dbReference>
<dbReference type="PANTHER" id="PTHR43522:SF2">
    <property type="entry name" value="TRANSKETOLASE 1-RELATED"/>
    <property type="match status" value="1"/>
</dbReference>
<evidence type="ECO:0000256" key="16">
    <source>
        <dbReference type="SAM" id="MobiDB-lite"/>
    </source>
</evidence>
<sequence>MSDTANALNWSDLDRRAVDTARILAMDAVEHAGNGHPGTAMSLAPAAYLLFQRAMRHDPTDPTWAGRDRFVLSCGHSSLTLYVQLYLSGYGLGLDDLQHLRQWGSQTPGHPEHGHTPGVETTTGPLGQGIGNAVGMAMAARRERGLLDPGTAAGESVFDHHIWCLASDGDIEEGISHEASALAGHQRLGNLTLIWDDNEISIEDDTRIAKSEDVVARYAAYGWHTEVVDWRGSYREDGRYREDAEALHAALERSRAVTDRPSFVALRTVIGWPAPKKQNTGKIHGSALGADEVAATKKVLGFDPATPFGIEDTVLKHARQVIDRGREARAQWQRRFDAWATANPEAKALYDRMSTRTLPAGWADALPTFDADPKGLATRAASGQVLNALAPVLPELWGGSADLAESNNTTMKGEPSFVPEEFATREFPGHQFGRTLHFGIREHAMGAICNGIALHGGTRPYGGTFLVFSDYMRPAVRLAALMKLPVVYVWTHDSIGLGEDGPTHQPVEHLSALRAIPGLDVVRPADANETAWAWRMALEHTDRPTALCLTRQALPTVDRTGHGAAEGVRRGGYVLADAANGQPHVILVGTGSEVATCLTARERLEADGVPTRVVSMPCQEWFLAQDEAYRERVLPRGVPARVSVEAGVGMSWHRIVGDHGECVSLEHFGASAPYQVLFEQFGFTPDHVIAAARASLSRTGEIKGTTTGN</sequence>
<dbReference type="GO" id="GO:0005829">
    <property type="term" value="C:cytosol"/>
    <property type="evidence" value="ECO:0007669"/>
    <property type="project" value="TreeGrafter"/>
</dbReference>
<dbReference type="InterPro" id="IPR009014">
    <property type="entry name" value="Transketo_C/PFOR_II"/>
</dbReference>
<comment type="subunit">
    <text evidence="2">Homodimer.</text>
</comment>
<feature type="binding site" evidence="13">
    <location>
        <position position="169"/>
    </location>
    <ligand>
        <name>thiamine diphosphate</name>
        <dbReference type="ChEBI" id="CHEBI:58937"/>
    </ligand>
</feature>
<dbReference type="InterPro" id="IPR005475">
    <property type="entry name" value="Transketolase-like_Pyr-bd"/>
</dbReference>
<feature type="binding site" evidence="14">
    <location>
        <position position="168"/>
    </location>
    <ligand>
        <name>Mg(2+)</name>
        <dbReference type="ChEBI" id="CHEBI:18420"/>
    </ligand>
</feature>
<proteinExistence type="inferred from homology"/>
<feature type="binding site" evidence="13">
    <location>
        <position position="198"/>
    </location>
    <ligand>
        <name>thiamine diphosphate</name>
        <dbReference type="ChEBI" id="CHEBI:58937"/>
    </ligand>
</feature>
<dbReference type="InterPro" id="IPR005478">
    <property type="entry name" value="Transketolase_bac-like"/>
</dbReference>
<comment type="cofactor">
    <cofactor evidence="14">
        <name>Mg(2+)</name>
        <dbReference type="ChEBI" id="CHEBI:18420"/>
    </cofactor>
    <text evidence="14">Binds 1 Mg(2+) ion per subunit. Can also utilize other divalent metal cations, such as Ca(2+), Mn(2+) and Co(2+).</text>
</comment>
<feature type="binding site" evidence="13">
    <location>
        <begin position="124"/>
        <end position="126"/>
    </location>
    <ligand>
        <name>thiamine diphosphate</name>
        <dbReference type="ChEBI" id="CHEBI:58937"/>
    </ligand>
</feature>
<evidence type="ECO:0000256" key="6">
    <source>
        <dbReference type="ARBA" id="ARBA00022723"/>
    </source>
</evidence>
<keyword evidence="6 14" id="KW-0479">Metal-binding</keyword>
<comment type="cofactor">
    <cofactor evidence="13">
        <name>thiamine diphosphate</name>
        <dbReference type="ChEBI" id="CHEBI:58937"/>
    </cofactor>
    <text evidence="13">Binds 1 thiamine pyrophosphate per subunit. During the reaction, the substrate forms a covalent intermediate with the cofactor.</text>
</comment>
<reference evidence="18" key="1">
    <citation type="journal article" date="2014" name="Int. J. Syst. Evol. Microbiol.">
        <title>Complete genome sequence of Corynebacterium casei LMG S-19264T (=DSM 44701T), isolated from a smear-ripened cheese.</title>
        <authorList>
            <consortium name="US DOE Joint Genome Institute (JGI-PGF)"/>
            <person name="Walter F."/>
            <person name="Albersmeier A."/>
            <person name="Kalinowski J."/>
            <person name="Ruckert C."/>
        </authorList>
    </citation>
    <scope>NUCLEOTIDE SEQUENCE</scope>
    <source>
        <strain evidence="18">JCM 3091</strain>
    </source>
</reference>
<dbReference type="Pfam" id="PF22613">
    <property type="entry name" value="Transketolase_C_1"/>
    <property type="match status" value="1"/>
</dbReference>
<dbReference type="Gene3D" id="3.40.50.970">
    <property type="match status" value="2"/>
</dbReference>
<dbReference type="RefSeq" id="WP_268244336.1">
    <property type="nucleotide sequence ID" value="NZ_BMQC01000004.1"/>
</dbReference>
<feature type="binding site" evidence="12">
    <location>
        <position position="551"/>
    </location>
    <ligand>
        <name>substrate</name>
    </ligand>
</feature>
<evidence type="ECO:0000256" key="3">
    <source>
        <dbReference type="ARBA" id="ARBA00013152"/>
    </source>
</evidence>
<dbReference type="EC" id="2.2.1.1" evidence="3 10"/>
<dbReference type="InterPro" id="IPR005474">
    <property type="entry name" value="Transketolase_N"/>
</dbReference>
<evidence type="ECO:0000313" key="19">
    <source>
        <dbReference type="Proteomes" id="UP000662200"/>
    </source>
</evidence>
<evidence type="ECO:0000256" key="9">
    <source>
        <dbReference type="ARBA" id="ARBA00049473"/>
    </source>
</evidence>
<dbReference type="SMART" id="SM00861">
    <property type="entry name" value="Transket_pyr"/>
    <property type="match status" value="1"/>
</dbReference>
<evidence type="ECO:0000256" key="4">
    <source>
        <dbReference type="ARBA" id="ARBA00016662"/>
    </source>
</evidence>
<feature type="binding site" evidence="12">
    <location>
        <position position="284"/>
    </location>
    <ligand>
        <name>substrate</name>
    </ligand>
</feature>
<dbReference type="NCBIfam" id="TIGR00232">
    <property type="entry name" value="tktlase_bact"/>
    <property type="match status" value="1"/>
</dbReference>
<evidence type="ECO:0000256" key="13">
    <source>
        <dbReference type="PIRSR" id="PIRSR605478-3"/>
    </source>
</evidence>
<dbReference type="SUPFAM" id="SSF52922">
    <property type="entry name" value="TK C-terminal domain-like"/>
    <property type="match status" value="1"/>
</dbReference>
<reference evidence="18" key="2">
    <citation type="submission" date="2020-09" db="EMBL/GenBank/DDBJ databases">
        <authorList>
            <person name="Sun Q."/>
            <person name="Ohkuma M."/>
        </authorList>
    </citation>
    <scope>NUCLEOTIDE SEQUENCE</scope>
    <source>
        <strain evidence="18">JCM 3091</strain>
    </source>
</reference>
<evidence type="ECO:0000256" key="8">
    <source>
        <dbReference type="ARBA" id="ARBA00023052"/>
    </source>
</evidence>
<dbReference type="InterPro" id="IPR055152">
    <property type="entry name" value="Transketolase-like_C_2"/>
</dbReference>
<feature type="binding site" evidence="13">
    <location>
        <position position="468"/>
    </location>
    <ligand>
        <name>thiamine diphosphate</name>
        <dbReference type="ChEBI" id="CHEBI:58937"/>
    </ligand>
</feature>
<dbReference type="FunFam" id="3.40.50.920:FF:000003">
    <property type="entry name" value="Transketolase"/>
    <property type="match status" value="1"/>
</dbReference>
<evidence type="ECO:0000256" key="14">
    <source>
        <dbReference type="PIRSR" id="PIRSR605478-4"/>
    </source>
</evidence>
<dbReference type="PROSITE" id="PS00801">
    <property type="entry name" value="TRANSKETOLASE_1"/>
    <property type="match status" value="1"/>
</dbReference>
<dbReference type="PROSITE" id="PS00802">
    <property type="entry name" value="TRANSKETOLASE_2"/>
    <property type="match status" value="1"/>
</dbReference>
<dbReference type="EMBL" id="BMQC01000004">
    <property type="protein sequence ID" value="GGK23923.1"/>
    <property type="molecule type" value="Genomic_DNA"/>
</dbReference>
<evidence type="ECO:0000256" key="10">
    <source>
        <dbReference type="NCBIfam" id="TIGR00232"/>
    </source>
</evidence>